<protein>
    <submittedName>
        <fullName evidence="1">Uncharacterized protein</fullName>
    </submittedName>
</protein>
<gene>
    <name evidence="1" type="ORF">L249_7456</name>
</gene>
<dbReference type="OrthoDB" id="4842715at2759"/>
<proteinExistence type="predicted"/>
<dbReference type="EMBL" id="LKCN02000010">
    <property type="protein sequence ID" value="RCI11057.1"/>
    <property type="molecule type" value="Genomic_DNA"/>
</dbReference>
<evidence type="ECO:0000313" key="1">
    <source>
        <dbReference type="EMBL" id="RCI11057.1"/>
    </source>
</evidence>
<sequence>LTALICSYLTSCSSRLKVDSRLSEPFDIERGSELLYFIRAYIADISSLTLDGSIVVPTQEAYMLSV</sequence>
<feature type="non-terminal residue" evidence="1">
    <location>
        <position position="1"/>
    </location>
</feature>
<reference evidence="1 2" key="1">
    <citation type="journal article" date="2015" name="BMC Genomics">
        <title>Insights from the genome of Ophiocordyceps polyrhachis-furcata to pathogenicity and host specificity in insect fungi.</title>
        <authorList>
            <person name="Wichadakul D."/>
            <person name="Kobmoo N."/>
            <person name="Ingsriswang S."/>
            <person name="Tangphatsornruang S."/>
            <person name="Chantasingh D."/>
            <person name="Luangsa-ard J.J."/>
            <person name="Eurwilaichitr L."/>
        </authorList>
    </citation>
    <scope>NUCLEOTIDE SEQUENCE [LARGE SCALE GENOMIC DNA]</scope>
    <source>
        <strain evidence="1 2">BCC 54312</strain>
    </source>
</reference>
<organism evidence="1 2">
    <name type="scientific">Ophiocordyceps polyrhachis-furcata BCC 54312</name>
    <dbReference type="NCBI Taxonomy" id="1330021"/>
    <lineage>
        <taxon>Eukaryota</taxon>
        <taxon>Fungi</taxon>
        <taxon>Dikarya</taxon>
        <taxon>Ascomycota</taxon>
        <taxon>Pezizomycotina</taxon>
        <taxon>Sordariomycetes</taxon>
        <taxon>Hypocreomycetidae</taxon>
        <taxon>Hypocreales</taxon>
        <taxon>Ophiocordycipitaceae</taxon>
        <taxon>Ophiocordyceps</taxon>
    </lineage>
</organism>
<evidence type="ECO:0000313" key="2">
    <source>
        <dbReference type="Proteomes" id="UP000253664"/>
    </source>
</evidence>
<keyword evidence="2" id="KW-1185">Reference proteome</keyword>
<dbReference type="Proteomes" id="UP000253664">
    <property type="component" value="Unassembled WGS sequence"/>
</dbReference>
<dbReference type="AlphaFoldDB" id="A0A367L9F6"/>
<comment type="caution">
    <text evidence="1">The sequence shown here is derived from an EMBL/GenBank/DDBJ whole genome shotgun (WGS) entry which is preliminary data.</text>
</comment>
<accession>A0A367L9F6</accession>
<name>A0A367L9F6_9HYPO</name>